<dbReference type="Proteomes" id="UP000824130">
    <property type="component" value="Unassembled WGS sequence"/>
</dbReference>
<dbReference type="PANTHER" id="PTHR11135">
    <property type="entry name" value="HISTONE ACETYLTRANSFERASE-RELATED"/>
    <property type="match status" value="1"/>
</dbReference>
<evidence type="ECO:0000256" key="1">
    <source>
        <dbReference type="ARBA" id="ARBA00001966"/>
    </source>
</evidence>
<gene>
    <name evidence="8" type="ORF">IAD25_08810</name>
</gene>
<reference evidence="8" key="2">
    <citation type="journal article" date="2021" name="PeerJ">
        <title>Extensive microbial diversity within the chicken gut microbiome revealed by metagenomics and culture.</title>
        <authorList>
            <person name="Gilroy R."/>
            <person name="Ravi A."/>
            <person name="Getino M."/>
            <person name="Pursley I."/>
            <person name="Horton D.L."/>
            <person name="Alikhan N.F."/>
            <person name="Baker D."/>
            <person name="Gharbi K."/>
            <person name="Hall N."/>
            <person name="Watson M."/>
            <person name="Adriaenssens E.M."/>
            <person name="Foster-Nyarko E."/>
            <person name="Jarju S."/>
            <person name="Secka A."/>
            <person name="Antonio M."/>
            <person name="Oren A."/>
            <person name="Chaudhuri R.R."/>
            <person name="La Ragione R."/>
            <person name="Hildebrand F."/>
            <person name="Pallen M.J."/>
        </authorList>
    </citation>
    <scope>NUCLEOTIDE SEQUENCE</scope>
    <source>
        <strain evidence="8">ChiSjej4B22-8349</strain>
    </source>
</reference>
<name>A0A9D1N8L4_9FIRM</name>
<dbReference type="SFLD" id="SFLDS00029">
    <property type="entry name" value="Radical_SAM"/>
    <property type="match status" value="1"/>
</dbReference>
<dbReference type="SFLD" id="SFLDG01091">
    <property type="entry name" value="uncharacterized_CHP01210-like"/>
    <property type="match status" value="1"/>
</dbReference>
<feature type="domain" description="Radical SAM core" evidence="7">
    <location>
        <begin position="30"/>
        <end position="269"/>
    </location>
</feature>
<dbReference type="PANTHER" id="PTHR11135:SF1">
    <property type="entry name" value="PROTEIN YHCC"/>
    <property type="match status" value="1"/>
</dbReference>
<dbReference type="Pfam" id="PF16199">
    <property type="entry name" value="Radical_SAM_C"/>
    <property type="match status" value="1"/>
</dbReference>
<comment type="caution">
    <text evidence="8">The sequence shown here is derived from an EMBL/GenBank/DDBJ whole genome shotgun (WGS) entry which is preliminary data.</text>
</comment>
<dbReference type="InterPro" id="IPR039661">
    <property type="entry name" value="ELP3"/>
</dbReference>
<dbReference type="InterPro" id="IPR005911">
    <property type="entry name" value="YhcC-like"/>
</dbReference>
<evidence type="ECO:0000256" key="5">
    <source>
        <dbReference type="ARBA" id="ARBA00023004"/>
    </source>
</evidence>
<keyword evidence="5" id="KW-0408">Iron</keyword>
<keyword evidence="6" id="KW-0411">Iron-sulfur</keyword>
<accession>A0A9D1N8L4</accession>
<dbReference type="Pfam" id="PF04055">
    <property type="entry name" value="Radical_SAM"/>
    <property type="match status" value="1"/>
</dbReference>
<dbReference type="GO" id="GO:0046872">
    <property type="term" value="F:metal ion binding"/>
    <property type="evidence" value="ECO:0007669"/>
    <property type="project" value="UniProtKB-KW"/>
</dbReference>
<dbReference type="SFLD" id="SFLDG01086">
    <property type="entry name" value="elongater_protein-like"/>
    <property type="match status" value="1"/>
</dbReference>
<dbReference type="GO" id="GO:0051539">
    <property type="term" value="F:4 iron, 4 sulfur cluster binding"/>
    <property type="evidence" value="ECO:0007669"/>
    <property type="project" value="UniProtKB-KW"/>
</dbReference>
<evidence type="ECO:0000256" key="6">
    <source>
        <dbReference type="ARBA" id="ARBA00023014"/>
    </source>
</evidence>
<dbReference type="InterPro" id="IPR058240">
    <property type="entry name" value="rSAM_sf"/>
</dbReference>
<dbReference type="SUPFAM" id="SSF102114">
    <property type="entry name" value="Radical SAM enzymes"/>
    <property type="match status" value="1"/>
</dbReference>
<evidence type="ECO:0000256" key="4">
    <source>
        <dbReference type="ARBA" id="ARBA00022723"/>
    </source>
</evidence>
<keyword evidence="3" id="KW-0949">S-adenosyl-L-methionine</keyword>
<dbReference type="InterPro" id="IPR032432">
    <property type="entry name" value="Radical_SAM_C"/>
</dbReference>
<dbReference type="PROSITE" id="PS51918">
    <property type="entry name" value="RADICAL_SAM"/>
    <property type="match status" value="1"/>
</dbReference>
<reference evidence="8" key="1">
    <citation type="submission" date="2020-10" db="EMBL/GenBank/DDBJ databases">
        <authorList>
            <person name="Gilroy R."/>
        </authorList>
    </citation>
    <scope>NUCLEOTIDE SEQUENCE</scope>
    <source>
        <strain evidence="8">ChiSjej4B22-8349</strain>
    </source>
</reference>
<evidence type="ECO:0000313" key="8">
    <source>
        <dbReference type="EMBL" id="HIU96784.1"/>
    </source>
</evidence>
<keyword evidence="4" id="KW-0479">Metal-binding</keyword>
<evidence type="ECO:0000256" key="2">
    <source>
        <dbReference type="ARBA" id="ARBA00022485"/>
    </source>
</evidence>
<protein>
    <submittedName>
        <fullName evidence="8">TIGR01212 family radical SAM protein</fullName>
    </submittedName>
</protein>
<dbReference type="NCBIfam" id="TIGR01212">
    <property type="entry name" value="TIGR01212 family radical SAM protein"/>
    <property type="match status" value="1"/>
</dbReference>
<organism evidence="8 9">
    <name type="scientific">Candidatus Allocopromorpha excrementipullorum</name>
    <dbReference type="NCBI Taxonomy" id="2840743"/>
    <lineage>
        <taxon>Bacteria</taxon>
        <taxon>Bacillati</taxon>
        <taxon>Bacillota</taxon>
        <taxon>Clostridia</taxon>
        <taxon>Eubacteriales</taxon>
        <taxon>Eubacteriaceae</taxon>
        <taxon>Eubacteriaceae incertae sedis</taxon>
        <taxon>Candidatus Allocopromorpha</taxon>
    </lineage>
</organism>
<sequence length="323" mass="36600">MDKDRKPLIFDTSDGQELRINTINTYLKKRFGKKVVKLSLDGGFTCPNRDGSKGTGGCLFCSASGSGDMASGSGHIMTDLDQQIELLSDKWPKARYIAYFQSHTNTYAPVNELRKKFYAALDHPNVIGIAIATRPDCLPEDVLELLSEINDSTFMWVELGLQTTFRRTMERMNLCYSLDDYDNAVEKLASKGIRTVTHLILGLPGETEEMMLDSIRYVCKKKIFGIKLHMLNLVKGSQMEYLYPDYVSFETIDDYVDLVISALELIPSEMTVHRLSADASRSTLISPAWSYKKRTVLNQIHRELRLRNTWQGRCISRDAAVTP</sequence>
<dbReference type="Gene3D" id="3.80.30.20">
    <property type="entry name" value="tm_1862 like domain"/>
    <property type="match status" value="1"/>
</dbReference>
<evidence type="ECO:0000313" key="9">
    <source>
        <dbReference type="Proteomes" id="UP000824130"/>
    </source>
</evidence>
<proteinExistence type="predicted"/>
<dbReference type="GO" id="GO:0003824">
    <property type="term" value="F:catalytic activity"/>
    <property type="evidence" value="ECO:0007669"/>
    <property type="project" value="InterPro"/>
</dbReference>
<evidence type="ECO:0000259" key="7">
    <source>
        <dbReference type="PROSITE" id="PS51918"/>
    </source>
</evidence>
<dbReference type="SMART" id="SM00729">
    <property type="entry name" value="Elp3"/>
    <property type="match status" value="1"/>
</dbReference>
<dbReference type="AlphaFoldDB" id="A0A9D1N8L4"/>
<evidence type="ECO:0000256" key="3">
    <source>
        <dbReference type="ARBA" id="ARBA00022691"/>
    </source>
</evidence>
<dbReference type="InterPro" id="IPR006638">
    <property type="entry name" value="Elp3/MiaA/NifB-like_rSAM"/>
</dbReference>
<dbReference type="InterPro" id="IPR023404">
    <property type="entry name" value="rSAM_horseshoe"/>
</dbReference>
<keyword evidence="2" id="KW-0004">4Fe-4S</keyword>
<dbReference type="InterPro" id="IPR007197">
    <property type="entry name" value="rSAM"/>
</dbReference>
<dbReference type="EMBL" id="DVOB01000190">
    <property type="protein sequence ID" value="HIU96784.1"/>
    <property type="molecule type" value="Genomic_DNA"/>
</dbReference>
<comment type="cofactor">
    <cofactor evidence="1">
        <name>[4Fe-4S] cluster</name>
        <dbReference type="ChEBI" id="CHEBI:49883"/>
    </cofactor>
</comment>